<name>E0W4F8_PEDHC</name>
<gene>
    <name evidence="3" type="primary">8239919</name>
    <name evidence="2" type="ORF">Phum_PHUM618370</name>
</gene>
<reference evidence="2" key="1">
    <citation type="submission" date="2007-04" db="EMBL/GenBank/DDBJ databases">
        <title>Annotation of Pediculus humanus corporis strain USDA.</title>
        <authorList>
            <person name="Kirkness E."/>
            <person name="Hannick L."/>
            <person name="Hass B."/>
            <person name="Bruggner R."/>
            <person name="Lawson D."/>
            <person name="Bidwell S."/>
            <person name="Joardar V."/>
            <person name="Caler E."/>
            <person name="Walenz B."/>
            <person name="Inman J."/>
            <person name="Schobel S."/>
            <person name="Galinsky K."/>
            <person name="Amedeo P."/>
            <person name="Strausberg R."/>
        </authorList>
    </citation>
    <scope>NUCLEOTIDE SEQUENCE</scope>
    <source>
        <strain evidence="2">USDA</strain>
    </source>
</reference>
<dbReference type="VEuPathDB" id="VectorBase:PHUM618370"/>
<keyword evidence="1" id="KW-0472">Membrane</keyword>
<dbReference type="AlphaFoldDB" id="E0W4F8"/>
<evidence type="ECO:0000313" key="4">
    <source>
        <dbReference type="Proteomes" id="UP000009046"/>
    </source>
</evidence>
<organism>
    <name type="scientific">Pediculus humanus subsp. corporis</name>
    <name type="common">Body louse</name>
    <dbReference type="NCBI Taxonomy" id="121224"/>
    <lineage>
        <taxon>Eukaryota</taxon>
        <taxon>Metazoa</taxon>
        <taxon>Ecdysozoa</taxon>
        <taxon>Arthropoda</taxon>
        <taxon>Hexapoda</taxon>
        <taxon>Insecta</taxon>
        <taxon>Pterygota</taxon>
        <taxon>Neoptera</taxon>
        <taxon>Paraneoptera</taxon>
        <taxon>Psocodea</taxon>
        <taxon>Troctomorpha</taxon>
        <taxon>Phthiraptera</taxon>
        <taxon>Anoplura</taxon>
        <taxon>Pediculidae</taxon>
        <taxon>Pediculus</taxon>
    </lineage>
</organism>
<dbReference type="HOGENOM" id="CLU_2944467_0_0_1"/>
<reference evidence="3" key="3">
    <citation type="submission" date="2021-02" db="UniProtKB">
        <authorList>
            <consortium name="EnsemblMetazoa"/>
        </authorList>
    </citation>
    <scope>IDENTIFICATION</scope>
    <source>
        <strain evidence="3">USDA</strain>
    </source>
</reference>
<dbReference type="EMBL" id="AAZO01007627">
    <property type="status" value="NOT_ANNOTATED_CDS"/>
    <property type="molecule type" value="Genomic_DNA"/>
</dbReference>
<dbReference type="RefSeq" id="XP_002433252.1">
    <property type="nucleotide sequence ID" value="XM_002433207.1"/>
</dbReference>
<proteinExistence type="predicted"/>
<reference evidence="2" key="2">
    <citation type="submission" date="2007-04" db="EMBL/GenBank/DDBJ databases">
        <title>The genome of the human body louse.</title>
        <authorList>
            <consortium name="The Human Body Louse Genome Consortium"/>
            <person name="Kirkness E."/>
            <person name="Walenz B."/>
            <person name="Hass B."/>
            <person name="Bruggner R."/>
            <person name="Strausberg R."/>
        </authorList>
    </citation>
    <scope>NUCLEOTIDE SEQUENCE</scope>
    <source>
        <strain evidence="2">USDA</strain>
    </source>
</reference>
<keyword evidence="1" id="KW-0812">Transmembrane</keyword>
<evidence type="ECO:0000256" key="1">
    <source>
        <dbReference type="SAM" id="Phobius"/>
    </source>
</evidence>
<sequence length="60" mass="7443">MSYFWFELFFAIFLGILAYYAYFKLYISKYWKNHNVFHAEPIFIVGFRSFSKSWAITKHR</sequence>
<dbReference type="CTD" id="8239919"/>
<keyword evidence="1" id="KW-1133">Transmembrane helix</keyword>
<feature type="transmembrane region" description="Helical" evidence="1">
    <location>
        <begin position="6"/>
        <end position="23"/>
    </location>
</feature>
<evidence type="ECO:0000313" key="2">
    <source>
        <dbReference type="EMBL" id="EEB20514.1"/>
    </source>
</evidence>
<dbReference type="Proteomes" id="UP000009046">
    <property type="component" value="Unassembled WGS sequence"/>
</dbReference>
<protein>
    <recommendedName>
        <fullName evidence="5">Cytochrome P450</fullName>
    </recommendedName>
</protein>
<keyword evidence="4" id="KW-1185">Reference proteome</keyword>
<dbReference type="EnsemblMetazoa" id="PHUM618370-RA">
    <property type="protein sequence ID" value="PHUM618370-PA"/>
    <property type="gene ID" value="PHUM618370"/>
</dbReference>
<accession>E0W4F8</accession>
<dbReference type="InParanoid" id="E0W4F8"/>
<dbReference type="EMBL" id="DS235955">
    <property type="protein sequence ID" value="EEB20514.1"/>
    <property type="molecule type" value="Genomic_DNA"/>
</dbReference>
<evidence type="ECO:0000313" key="3">
    <source>
        <dbReference type="EnsemblMetazoa" id="PHUM618370-PA"/>
    </source>
</evidence>
<evidence type="ECO:0008006" key="5">
    <source>
        <dbReference type="Google" id="ProtNLM"/>
    </source>
</evidence>
<dbReference type="KEGG" id="phu:Phum_PHUM618370"/>
<dbReference type="GeneID" id="8239919"/>